<evidence type="ECO:0000256" key="1">
    <source>
        <dbReference type="SAM" id="SignalP"/>
    </source>
</evidence>
<sequence>MYMRHLLKIAVLLTTTLHSISVSANEYAQDDESYLQFLNEEVSYYCYSELENLILSSNYPPAVKYKKSSDRVSMDASYQDENILEIGIIDSCSDYLPGEQLQRPIGTLSYLLRSNTLWTTDSDGRKLKQLAFDKKLGEQYQNCIKREQFCSQRREQIGSEFFSPKSDTWVVVGEKKAYFHSAPTPECKSNINFVIPNDKVKVFNQLANSMIDDEENEYVFVSYGRARGWLNVESVSKPEDIYYKLEEPSKGNYRVKEKRLYFYEDPALACEKPGQPYVIEGDSVWLFSAQEFPGFAYASYTNPNTGTFTTGWLRINGLEKE</sequence>
<comment type="caution">
    <text evidence="2">The sequence shown here is derived from an EMBL/GenBank/DDBJ whole genome shotgun (WGS) entry which is preliminary data.</text>
</comment>
<name>A0AA86YTT4_PROST</name>
<proteinExistence type="predicted"/>
<organism evidence="2 3">
    <name type="scientific">Providencia stuartii ATCC 25827</name>
    <dbReference type="NCBI Taxonomy" id="471874"/>
    <lineage>
        <taxon>Bacteria</taxon>
        <taxon>Pseudomonadati</taxon>
        <taxon>Pseudomonadota</taxon>
        <taxon>Gammaproteobacteria</taxon>
        <taxon>Enterobacterales</taxon>
        <taxon>Morganellaceae</taxon>
        <taxon>Providencia</taxon>
    </lineage>
</organism>
<feature type="chain" id="PRO_5041660737" description="SH3 domain-containing protein" evidence="1">
    <location>
        <begin position="25"/>
        <end position="321"/>
    </location>
</feature>
<protein>
    <recommendedName>
        <fullName evidence="4">SH3 domain-containing protein</fullName>
    </recommendedName>
</protein>
<evidence type="ECO:0000313" key="2">
    <source>
        <dbReference type="EMBL" id="EDU60131.1"/>
    </source>
</evidence>
<dbReference type="Proteomes" id="UP000004506">
    <property type="component" value="Unassembled WGS sequence"/>
</dbReference>
<gene>
    <name evidence="2" type="ORF">PROSTU_03336</name>
</gene>
<reference evidence="3" key="2">
    <citation type="submission" date="2008-04" db="EMBL/GenBank/DDBJ databases">
        <title>Draft genome sequence of Providencia stuartii(ATCC 25827).</title>
        <authorList>
            <person name="Sudarsanam P."/>
            <person name="Ley R."/>
            <person name="Guruge J."/>
            <person name="Turnbaugh P.J."/>
            <person name="Mahowald M."/>
            <person name="Liep D."/>
            <person name="Gordon J."/>
        </authorList>
    </citation>
    <scope>NUCLEOTIDE SEQUENCE [LARGE SCALE GENOMIC DNA]</scope>
    <source>
        <strain evidence="3">ATCC 25827</strain>
    </source>
</reference>
<reference evidence="2 3" key="3">
    <citation type="submission" date="2008-05" db="EMBL/GenBank/DDBJ databases">
        <authorList>
            <person name="Fulton L."/>
            <person name="Clifton S."/>
            <person name="Fulton B."/>
            <person name="Xu J."/>
            <person name="Minx P."/>
            <person name="Pepin K.H."/>
            <person name="Johnson M."/>
            <person name="Thiruvilangam P."/>
            <person name="Bhonagiri V."/>
            <person name="Nash W.E."/>
            <person name="Mardis E.R."/>
            <person name="Wilson R.K."/>
        </authorList>
    </citation>
    <scope>NUCLEOTIDE SEQUENCE [LARGE SCALE GENOMIC DNA]</scope>
    <source>
        <strain evidence="2 3">ATCC 25827</strain>
    </source>
</reference>
<reference evidence="3" key="1">
    <citation type="submission" date="2008-04" db="EMBL/GenBank/DDBJ databases">
        <title>Draft genome sequence of Providencia stuartii (ATCC 25827).</title>
        <authorList>
            <person name="Sudarsanam P."/>
            <person name="Ley R."/>
            <person name="Guruge J."/>
            <person name="Turnbaugh P.J."/>
            <person name="Mahowald M."/>
            <person name="Liep D."/>
            <person name="Gordon J."/>
        </authorList>
    </citation>
    <scope>NUCLEOTIDE SEQUENCE [LARGE SCALE GENOMIC DNA]</scope>
    <source>
        <strain evidence="3">ATCC 25827</strain>
    </source>
</reference>
<feature type="signal peptide" evidence="1">
    <location>
        <begin position="1"/>
        <end position="24"/>
    </location>
</feature>
<evidence type="ECO:0000313" key="3">
    <source>
        <dbReference type="Proteomes" id="UP000004506"/>
    </source>
</evidence>
<evidence type="ECO:0008006" key="4">
    <source>
        <dbReference type="Google" id="ProtNLM"/>
    </source>
</evidence>
<dbReference type="EMBL" id="ABJD02000101">
    <property type="protein sequence ID" value="EDU60131.1"/>
    <property type="molecule type" value="Genomic_DNA"/>
</dbReference>
<dbReference type="AlphaFoldDB" id="A0AA86YTT4"/>
<accession>A0AA86YTT4</accession>
<keyword evidence="1" id="KW-0732">Signal</keyword>